<dbReference type="EMBL" id="JASXSZ010000001">
    <property type="protein sequence ID" value="MDL9978213.1"/>
    <property type="molecule type" value="Genomic_DNA"/>
</dbReference>
<evidence type="ECO:0000313" key="1">
    <source>
        <dbReference type="EMBL" id="MDL9978213.1"/>
    </source>
</evidence>
<dbReference type="Proteomes" id="UP001235064">
    <property type="component" value="Unassembled WGS sequence"/>
</dbReference>
<proteinExistence type="predicted"/>
<accession>A0ABT7MUV8</accession>
<reference evidence="1 2" key="1">
    <citation type="submission" date="2023-06" db="EMBL/GenBank/DDBJ databases">
        <title>Microbacterium sp. nov., isolated from a waste landfill.</title>
        <authorList>
            <person name="Wen W."/>
        </authorList>
    </citation>
    <scope>NUCLEOTIDE SEQUENCE [LARGE SCALE GENOMIC DNA]</scope>
    <source>
        <strain evidence="1 2">ASV49</strain>
    </source>
</reference>
<evidence type="ECO:0000313" key="2">
    <source>
        <dbReference type="Proteomes" id="UP001235064"/>
    </source>
</evidence>
<gene>
    <name evidence="1" type="ORF">QSV35_02605</name>
</gene>
<evidence type="ECO:0008006" key="3">
    <source>
        <dbReference type="Google" id="ProtNLM"/>
    </source>
</evidence>
<comment type="caution">
    <text evidence="1">The sequence shown here is derived from an EMBL/GenBank/DDBJ whole genome shotgun (WGS) entry which is preliminary data.</text>
</comment>
<dbReference type="RefSeq" id="WP_286286416.1">
    <property type="nucleotide sequence ID" value="NZ_JASXSZ010000001.1"/>
</dbReference>
<name>A0ABT7MUV8_9MICO</name>
<sequence length="101" mass="11215">MDRLEVDFAELHHAKQQLATTADTLRRAQLMGDRLADLTGHPRLAGKVRDFASNWAIHRSRLLASLRHLEDSIAAIEETFADVDHRLGREVGGAIAKGTHP</sequence>
<protein>
    <recommendedName>
        <fullName evidence="3">WXG100 family type VII secretion target</fullName>
    </recommendedName>
</protein>
<organism evidence="1 2">
    <name type="scientific">Microbacterium candidum</name>
    <dbReference type="NCBI Taxonomy" id="3041922"/>
    <lineage>
        <taxon>Bacteria</taxon>
        <taxon>Bacillati</taxon>
        <taxon>Actinomycetota</taxon>
        <taxon>Actinomycetes</taxon>
        <taxon>Micrococcales</taxon>
        <taxon>Microbacteriaceae</taxon>
        <taxon>Microbacterium</taxon>
    </lineage>
</organism>
<keyword evidence="2" id="KW-1185">Reference proteome</keyword>